<gene>
    <name evidence="1" type="ORF">FTOL_00982</name>
</gene>
<dbReference type="AlphaFoldDB" id="A0AAE8LZ97"/>
<comment type="caution">
    <text evidence="1">The sequence shown here is derived from an EMBL/GenBank/DDBJ whole genome shotgun (WGS) entry which is preliminary data.</text>
</comment>
<dbReference type="EMBL" id="ONZP01000034">
    <property type="protein sequence ID" value="SPJ71254.1"/>
    <property type="molecule type" value="Genomic_DNA"/>
</dbReference>
<accession>A0AAE8LZ97</accession>
<reference evidence="1" key="1">
    <citation type="submission" date="2018-03" db="EMBL/GenBank/DDBJ databases">
        <authorList>
            <person name="Guldener U."/>
        </authorList>
    </citation>
    <scope>NUCLEOTIDE SEQUENCE</scope>
</reference>
<keyword evidence="2" id="KW-1185">Reference proteome</keyword>
<sequence>MTHHAKIAAWCIGQPPQNTKNGAKTIDSLAHPAVDTFKVSGWQ</sequence>
<proteinExistence type="predicted"/>
<dbReference type="Proteomes" id="UP001187734">
    <property type="component" value="Unassembled WGS sequence"/>
</dbReference>
<evidence type="ECO:0000313" key="2">
    <source>
        <dbReference type="Proteomes" id="UP001187734"/>
    </source>
</evidence>
<name>A0AAE8LZ97_9HYPO</name>
<evidence type="ECO:0000313" key="1">
    <source>
        <dbReference type="EMBL" id="SPJ71254.1"/>
    </source>
</evidence>
<protein>
    <submittedName>
        <fullName evidence="1">Uncharacterized protein</fullName>
    </submittedName>
</protein>
<organism evidence="1 2">
    <name type="scientific">Fusarium torulosum</name>
    <dbReference type="NCBI Taxonomy" id="33205"/>
    <lineage>
        <taxon>Eukaryota</taxon>
        <taxon>Fungi</taxon>
        <taxon>Dikarya</taxon>
        <taxon>Ascomycota</taxon>
        <taxon>Pezizomycotina</taxon>
        <taxon>Sordariomycetes</taxon>
        <taxon>Hypocreomycetidae</taxon>
        <taxon>Hypocreales</taxon>
        <taxon>Nectriaceae</taxon>
        <taxon>Fusarium</taxon>
    </lineage>
</organism>